<gene>
    <name evidence="1" type="ORF">MRB53_001965</name>
</gene>
<protein>
    <submittedName>
        <fullName evidence="1">Uncharacterized protein</fullName>
    </submittedName>
</protein>
<evidence type="ECO:0000313" key="2">
    <source>
        <dbReference type="Proteomes" id="UP001234297"/>
    </source>
</evidence>
<dbReference type="Proteomes" id="UP001234297">
    <property type="component" value="Chromosome 1"/>
</dbReference>
<organism evidence="1 2">
    <name type="scientific">Persea americana</name>
    <name type="common">Avocado</name>
    <dbReference type="NCBI Taxonomy" id="3435"/>
    <lineage>
        <taxon>Eukaryota</taxon>
        <taxon>Viridiplantae</taxon>
        <taxon>Streptophyta</taxon>
        <taxon>Embryophyta</taxon>
        <taxon>Tracheophyta</taxon>
        <taxon>Spermatophyta</taxon>
        <taxon>Magnoliopsida</taxon>
        <taxon>Magnoliidae</taxon>
        <taxon>Laurales</taxon>
        <taxon>Lauraceae</taxon>
        <taxon>Persea</taxon>
    </lineage>
</organism>
<proteinExistence type="predicted"/>
<name>A0ACC2MT34_PERAE</name>
<sequence>MEENMFKQKARDRHLNLGDSNSKYLYSLINSNRKRSTIKSIQDSTGSSYSKPSHIEEVFVDHFKSILAPTNQRPYQAIDLSHTRVRAILSSEDTEILCMPVSHL</sequence>
<dbReference type="EMBL" id="CM056809">
    <property type="protein sequence ID" value="KAJ8648942.1"/>
    <property type="molecule type" value="Genomic_DNA"/>
</dbReference>
<keyword evidence="2" id="KW-1185">Reference proteome</keyword>
<accession>A0ACC2MT34</accession>
<evidence type="ECO:0000313" key="1">
    <source>
        <dbReference type="EMBL" id="KAJ8648942.1"/>
    </source>
</evidence>
<comment type="caution">
    <text evidence="1">The sequence shown here is derived from an EMBL/GenBank/DDBJ whole genome shotgun (WGS) entry which is preliminary data.</text>
</comment>
<reference evidence="1 2" key="1">
    <citation type="journal article" date="2022" name="Hortic Res">
        <title>A haplotype resolved chromosomal level avocado genome allows analysis of novel avocado genes.</title>
        <authorList>
            <person name="Nath O."/>
            <person name="Fletcher S.J."/>
            <person name="Hayward A."/>
            <person name="Shaw L.M."/>
            <person name="Masouleh A.K."/>
            <person name="Furtado A."/>
            <person name="Henry R.J."/>
            <person name="Mitter N."/>
        </authorList>
    </citation>
    <scope>NUCLEOTIDE SEQUENCE [LARGE SCALE GENOMIC DNA]</scope>
    <source>
        <strain evidence="2">cv. Hass</strain>
    </source>
</reference>